<organism evidence="1 2">
    <name type="scientific">Aotus nancymaae</name>
    <name type="common">Ma's night monkey</name>
    <dbReference type="NCBI Taxonomy" id="37293"/>
    <lineage>
        <taxon>Eukaryota</taxon>
        <taxon>Metazoa</taxon>
        <taxon>Chordata</taxon>
        <taxon>Craniata</taxon>
        <taxon>Vertebrata</taxon>
        <taxon>Euteleostomi</taxon>
        <taxon>Mammalia</taxon>
        <taxon>Eutheria</taxon>
        <taxon>Euarchontoglires</taxon>
        <taxon>Primates</taxon>
        <taxon>Haplorrhini</taxon>
        <taxon>Platyrrhini</taxon>
        <taxon>Aotidae</taxon>
        <taxon>Aotus</taxon>
    </lineage>
</organism>
<dbReference type="Ensembl" id="ENSANAT00000042329.1">
    <property type="protein sequence ID" value="ENSANAP00000024410.1"/>
    <property type="gene ID" value="ENSANAG00000029937.1"/>
</dbReference>
<protein>
    <submittedName>
        <fullName evidence="1">Uncharacterized protein</fullName>
    </submittedName>
</protein>
<evidence type="ECO:0000313" key="2">
    <source>
        <dbReference type="Proteomes" id="UP000233020"/>
    </source>
</evidence>
<keyword evidence="2" id="KW-1185">Reference proteome</keyword>
<accession>A0A2K5DTW8</accession>
<sequence>MAAEQQEVLRESVVATGSVGWDLQMALVSFYEDGGDEDITTISQATPSSVSRGTAPSDNKVTSFRDLIHDQDEEEEEGQRCVCHVCGMCISGM</sequence>
<reference evidence="1" key="1">
    <citation type="submission" date="2025-08" db="UniProtKB">
        <authorList>
            <consortium name="Ensembl"/>
        </authorList>
    </citation>
    <scope>IDENTIFICATION</scope>
</reference>
<reference evidence="1" key="2">
    <citation type="submission" date="2025-09" db="UniProtKB">
        <authorList>
            <consortium name="Ensembl"/>
        </authorList>
    </citation>
    <scope>IDENTIFICATION</scope>
</reference>
<evidence type="ECO:0000313" key="1">
    <source>
        <dbReference type="Ensembl" id="ENSANAP00000024410.1"/>
    </source>
</evidence>
<name>A0A2K5DTW8_AOTNA</name>
<dbReference type="AlphaFoldDB" id="A0A2K5DTW8"/>
<dbReference type="Proteomes" id="UP000233020">
    <property type="component" value="Unplaced"/>
</dbReference>
<dbReference type="GeneTree" id="ENSGT00520000055567"/>
<proteinExistence type="predicted"/>